<dbReference type="PANTHER" id="PTHR30290">
    <property type="entry name" value="PERIPLASMIC BINDING COMPONENT OF ABC TRANSPORTER"/>
    <property type="match status" value="1"/>
</dbReference>
<name>A0ABR9DQD9_9MICO</name>
<dbReference type="PROSITE" id="PS51257">
    <property type="entry name" value="PROKAR_LIPOPROTEIN"/>
    <property type="match status" value="1"/>
</dbReference>
<comment type="caution">
    <text evidence="3">The sequence shown here is derived from an EMBL/GenBank/DDBJ whole genome shotgun (WGS) entry which is preliminary data.</text>
</comment>
<dbReference type="SUPFAM" id="SSF53850">
    <property type="entry name" value="Periplasmic binding protein-like II"/>
    <property type="match status" value="1"/>
</dbReference>
<evidence type="ECO:0000256" key="1">
    <source>
        <dbReference type="SAM" id="SignalP"/>
    </source>
</evidence>
<evidence type="ECO:0000259" key="2">
    <source>
        <dbReference type="Pfam" id="PF00496"/>
    </source>
</evidence>
<dbReference type="Proteomes" id="UP000642107">
    <property type="component" value="Unassembled WGS sequence"/>
</dbReference>
<gene>
    <name evidence="3" type="ORF">IGS67_03430</name>
</gene>
<sequence length="562" mass="59776">MKTAAALAAAAALLLAGCSGGSGNGGATGGTNTGGSSTGGTGKGTVALTIAKPDGAITTESHNPYLGDTSASMYGYRQVMFETMALVNTADNSVVTPRLASSVEWNDDYTELTVTAREGVTWHDGKPFTIDDIVGTFDMYLDGRLTDSAALNYLGADVDGSTATLKFKDSKFVKRGSVLHVPIVPKHIWDNIDDPSTAPLTGEGEAIGTGPYTLSSWTTQAVTLKANPDWWGGELAVPELHYVSYGDNAALTTALATGDADWAQAFLPQIQKSFLEVDDANRQLITPTAGAATLFLNLTRKPFDNPALREALAWTIDRSAYVDIAREGASAVVDSVTGLGPSLQKDVIDEFAGQVYTVDIEKAKTILTDAGYTGVGTALVDPDGEKVTFSVSVPAGWSDWNTEQALLAEELKQLGIEVTIDQPDWGGWDEARQQATFGAIIHWLDGEGAWGVYDSIMGTRWIDKDKNTAQFNFGRYDNPAVDEALAAYATADSDEARLAAMTTIQKAFVKDIPAIPLGAHPLIGLFNERSYTGWPTEDNMYASADPTQAEITMVLQNLKPVS</sequence>
<protein>
    <submittedName>
        <fullName evidence="3">ABC transporter substrate-binding protein</fullName>
    </submittedName>
</protein>
<dbReference type="PIRSF" id="PIRSF002741">
    <property type="entry name" value="MppA"/>
    <property type="match status" value="1"/>
</dbReference>
<feature type="domain" description="Solute-binding protein family 5" evidence="2">
    <location>
        <begin position="95"/>
        <end position="445"/>
    </location>
</feature>
<dbReference type="Gene3D" id="3.40.190.10">
    <property type="entry name" value="Periplasmic binding protein-like II"/>
    <property type="match status" value="1"/>
</dbReference>
<proteinExistence type="predicted"/>
<reference evidence="3 4" key="1">
    <citation type="submission" date="2020-09" db="EMBL/GenBank/DDBJ databases">
        <title>Flavimobilis rhizosphaerae sp. nov., isolated from rhizosphere soil of Spartina alterniflora.</title>
        <authorList>
            <person name="Hanqin C."/>
        </authorList>
    </citation>
    <scope>NUCLEOTIDE SEQUENCE [LARGE SCALE GENOMIC DNA]</scope>
    <source>
        <strain evidence="3 4">GY 10621</strain>
    </source>
</reference>
<dbReference type="InterPro" id="IPR039424">
    <property type="entry name" value="SBP_5"/>
</dbReference>
<evidence type="ECO:0000313" key="4">
    <source>
        <dbReference type="Proteomes" id="UP000642107"/>
    </source>
</evidence>
<keyword evidence="1" id="KW-0732">Signal</keyword>
<dbReference type="InterPro" id="IPR030678">
    <property type="entry name" value="Peptide/Ni-bd"/>
</dbReference>
<dbReference type="Gene3D" id="3.90.76.10">
    <property type="entry name" value="Dipeptide-binding Protein, Domain 1"/>
    <property type="match status" value="1"/>
</dbReference>
<evidence type="ECO:0000313" key="3">
    <source>
        <dbReference type="EMBL" id="MBD9698547.1"/>
    </source>
</evidence>
<feature type="signal peptide" evidence="1">
    <location>
        <begin position="1"/>
        <end position="21"/>
    </location>
</feature>
<dbReference type="Gene3D" id="3.10.105.10">
    <property type="entry name" value="Dipeptide-binding Protein, Domain 3"/>
    <property type="match status" value="1"/>
</dbReference>
<dbReference type="CDD" id="cd08509">
    <property type="entry name" value="PBP2_TmCBP_oligosaccharides_like"/>
    <property type="match status" value="1"/>
</dbReference>
<feature type="chain" id="PRO_5046541862" evidence="1">
    <location>
        <begin position="22"/>
        <end position="562"/>
    </location>
</feature>
<dbReference type="Pfam" id="PF00496">
    <property type="entry name" value="SBP_bac_5"/>
    <property type="match status" value="1"/>
</dbReference>
<keyword evidence="4" id="KW-1185">Reference proteome</keyword>
<dbReference type="InterPro" id="IPR000914">
    <property type="entry name" value="SBP_5_dom"/>
</dbReference>
<dbReference type="EMBL" id="JACZDF010000002">
    <property type="protein sequence ID" value="MBD9698547.1"/>
    <property type="molecule type" value="Genomic_DNA"/>
</dbReference>
<dbReference type="PANTHER" id="PTHR30290:SF82">
    <property type="entry name" value="ABC-TYPE DIPEPTIDE_OLIGOPEPTIDE TRANSPORT SYSTEM, PERIPLASMIC COMPONENT"/>
    <property type="match status" value="1"/>
</dbReference>
<accession>A0ABR9DQD9</accession>
<organism evidence="3 4">
    <name type="scientific">Flavimobilis rhizosphaerae</name>
    <dbReference type="NCBI Taxonomy" id="2775421"/>
    <lineage>
        <taxon>Bacteria</taxon>
        <taxon>Bacillati</taxon>
        <taxon>Actinomycetota</taxon>
        <taxon>Actinomycetes</taxon>
        <taxon>Micrococcales</taxon>
        <taxon>Jonesiaceae</taxon>
        <taxon>Flavimobilis</taxon>
    </lineage>
</organism>